<accession>A0A4D6L505</accession>
<sequence>MWNLRSIPALLLNRQAISLIKKGTFPNLKRIGLKVASGNKGEFPRLLRSLLHLSNLNNLEIVLRDRYDKDIEDSVEEVWKGRMVASRKNCYKP</sequence>
<dbReference type="AlphaFoldDB" id="A0A4D6L505"/>
<name>A0A4D6L505_VIGUN</name>
<keyword evidence="2" id="KW-1185">Reference proteome</keyword>
<evidence type="ECO:0000313" key="1">
    <source>
        <dbReference type="EMBL" id="QCD83597.1"/>
    </source>
</evidence>
<proteinExistence type="predicted"/>
<gene>
    <name evidence="1" type="ORF">DEO72_LG2g3943</name>
</gene>
<organism evidence="1 2">
    <name type="scientific">Vigna unguiculata</name>
    <name type="common">Cowpea</name>
    <dbReference type="NCBI Taxonomy" id="3917"/>
    <lineage>
        <taxon>Eukaryota</taxon>
        <taxon>Viridiplantae</taxon>
        <taxon>Streptophyta</taxon>
        <taxon>Embryophyta</taxon>
        <taxon>Tracheophyta</taxon>
        <taxon>Spermatophyta</taxon>
        <taxon>Magnoliopsida</taxon>
        <taxon>eudicotyledons</taxon>
        <taxon>Gunneridae</taxon>
        <taxon>Pentapetalae</taxon>
        <taxon>rosids</taxon>
        <taxon>fabids</taxon>
        <taxon>Fabales</taxon>
        <taxon>Fabaceae</taxon>
        <taxon>Papilionoideae</taxon>
        <taxon>50 kb inversion clade</taxon>
        <taxon>NPAAA clade</taxon>
        <taxon>indigoferoid/millettioid clade</taxon>
        <taxon>Phaseoleae</taxon>
        <taxon>Vigna</taxon>
    </lineage>
</organism>
<evidence type="ECO:0000313" key="2">
    <source>
        <dbReference type="Proteomes" id="UP000501690"/>
    </source>
</evidence>
<evidence type="ECO:0008006" key="3">
    <source>
        <dbReference type="Google" id="ProtNLM"/>
    </source>
</evidence>
<dbReference type="EMBL" id="CP039346">
    <property type="protein sequence ID" value="QCD83597.1"/>
    <property type="molecule type" value="Genomic_DNA"/>
</dbReference>
<reference evidence="1 2" key="1">
    <citation type="submission" date="2019-04" db="EMBL/GenBank/DDBJ databases">
        <title>An improved genome assembly and genetic linkage map for asparagus bean, Vigna unguiculata ssp. sesquipedialis.</title>
        <authorList>
            <person name="Xia Q."/>
            <person name="Zhang R."/>
            <person name="Dong Y."/>
        </authorList>
    </citation>
    <scope>NUCLEOTIDE SEQUENCE [LARGE SCALE GENOMIC DNA]</scope>
    <source>
        <tissue evidence="1">Leaf</tissue>
    </source>
</reference>
<protein>
    <recommendedName>
        <fullName evidence="3">FBD domain-containing protein</fullName>
    </recommendedName>
</protein>
<dbReference type="Proteomes" id="UP000501690">
    <property type="component" value="Linkage Group LG2"/>
</dbReference>